<keyword evidence="3" id="KW-1185">Reference proteome</keyword>
<evidence type="ECO:0000313" key="2">
    <source>
        <dbReference type="EMBL" id="CAH9147988.1"/>
    </source>
</evidence>
<dbReference type="PANTHER" id="PTHR47723">
    <property type="entry name" value="OS05G0353850 PROTEIN"/>
    <property type="match status" value="1"/>
</dbReference>
<dbReference type="Proteomes" id="UP001152523">
    <property type="component" value="Unassembled WGS sequence"/>
</dbReference>
<dbReference type="InterPro" id="IPR036397">
    <property type="entry name" value="RNaseH_sf"/>
</dbReference>
<organism evidence="2 3">
    <name type="scientific">Cuscuta epithymum</name>
    <dbReference type="NCBI Taxonomy" id="186058"/>
    <lineage>
        <taxon>Eukaryota</taxon>
        <taxon>Viridiplantae</taxon>
        <taxon>Streptophyta</taxon>
        <taxon>Embryophyta</taxon>
        <taxon>Tracheophyta</taxon>
        <taxon>Spermatophyta</taxon>
        <taxon>Magnoliopsida</taxon>
        <taxon>eudicotyledons</taxon>
        <taxon>Gunneridae</taxon>
        <taxon>Pentapetalae</taxon>
        <taxon>asterids</taxon>
        <taxon>lamiids</taxon>
        <taxon>Solanales</taxon>
        <taxon>Convolvulaceae</taxon>
        <taxon>Cuscuteae</taxon>
        <taxon>Cuscuta</taxon>
        <taxon>Cuscuta subgen. Cuscuta</taxon>
    </lineage>
</organism>
<protein>
    <recommendedName>
        <fullName evidence="1">RNase H type-1 domain-containing protein</fullName>
    </recommendedName>
</protein>
<reference evidence="2" key="1">
    <citation type="submission" date="2022-07" db="EMBL/GenBank/DDBJ databases">
        <authorList>
            <person name="Macas J."/>
            <person name="Novak P."/>
            <person name="Neumann P."/>
        </authorList>
    </citation>
    <scope>NUCLEOTIDE SEQUENCE</scope>
</reference>
<dbReference type="PANTHER" id="PTHR47723:SF19">
    <property type="entry name" value="POLYNUCLEOTIDYL TRANSFERASE, RIBONUCLEASE H-LIKE SUPERFAMILY PROTEIN"/>
    <property type="match status" value="1"/>
</dbReference>
<dbReference type="InterPro" id="IPR012337">
    <property type="entry name" value="RNaseH-like_sf"/>
</dbReference>
<sequence length="216" mass="24883">MVRKVWSYFLSIFGIFQRSGMEYSKFHYWRSVRPDRSLMDVVRGNMPGIMCWVIWKAYAHNIWGSGGTISSPDVIILQIKTYIQNWVASLKLGKLNFIGNMLFEEYLVPRGFKLKGFKLQLIRWERTQKKWKMNVDASYLSVKASGGAIIRDGNGHFVSAISFPLLAQSPVDAEIKAICFALKWATENGFDDLHIETDSWEALQYIDGKLGRRWAS</sequence>
<dbReference type="GO" id="GO:0003676">
    <property type="term" value="F:nucleic acid binding"/>
    <property type="evidence" value="ECO:0007669"/>
    <property type="project" value="InterPro"/>
</dbReference>
<evidence type="ECO:0000313" key="3">
    <source>
        <dbReference type="Proteomes" id="UP001152523"/>
    </source>
</evidence>
<dbReference type="GO" id="GO:0004523">
    <property type="term" value="F:RNA-DNA hybrid ribonuclease activity"/>
    <property type="evidence" value="ECO:0007669"/>
    <property type="project" value="InterPro"/>
</dbReference>
<gene>
    <name evidence="2" type="ORF">CEPIT_LOCUS44153</name>
</gene>
<dbReference type="Pfam" id="PF13456">
    <property type="entry name" value="RVT_3"/>
    <property type="match status" value="1"/>
</dbReference>
<accession>A0AAV0GKX4</accession>
<dbReference type="InterPro" id="IPR053151">
    <property type="entry name" value="RNase_H-like"/>
</dbReference>
<dbReference type="CDD" id="cd06222">
    <property type="entry name" value="RNase_H_like"/>
    <property type="match status" value="1"/>
</dbReference>
<dbReference type="InterPro" id="IPR044730">
    <property type="entry name" value="RNase_H-like_dom_plant"/>
</dbReference>
<feature type="domain" description="RNase H type-1" evidence="1">
    <location>
        <begin position="134"/>
        <end position="209"/>
    </location>
</feature>
<evidence type="ECO:0000259" key="1">
    <source>
        <dbReference type="Pfam" id="PF13456"/>
    </source>
</evidence>
<name>A0AAV0GKX4_9ASTE</name>
<dbReference type="InterPro" id="IPR002156">
    <property type="entry name" value="RNaseH_domain"/>
</dbReference>
<comment type="caution">
    <text evidence="2">The sequence shown here is derived from an EMBL/GenBank/DDBJ whole genome shotgun (WGS) entry which is preliminary data.</text>
</comment>
<dbReference type="EMBL" id="CAMAPF010001142">
    <property type="protein sequence ID" value="CAH9147988.1"/>
    <property type="molecule type" value="Genomic_DNA"/>
</dbReference>
<proteinExistence type="predicted"/>
<dbReference type="AlphaFoldDB" id="A0AAV0GKX4"/>
<dbReference type="SUPFAM" id="SSF53098">
    <property type="entry name" value="Ribonuclease H-like"/>
    <property type="match status" value="1"/>
</dbReference>
<dbReference type="Gene3D" id="3.30.420.10">
    <property type="entry name" value="Ribonuclease H-like superfamily/Ribonuclease H"/>
    <property type="match status" value="1"/>
</dbReference>